<evidence type="ECO:0000313" key="2">
    <source>
        <dbReference type="Proteomes" id="UP000004508"/>
    </source>
</evidence>
<accession>D6U7I3</accession>
<sequence>MKKLGLLFNLGTCLEFAACNASVNNIPLATNALEDVLQSLFELKNMGIAIDSVRIQNMLKDGQIYQSIIEDVRDNDYSTALKNIHPVFYDAYALGVNISGAEGQARSGDENARLVISGNVAEATNLVNSLNKENVPLALANLPADLQTIHPMTDDFKSLYSALVYNRGKCQGVLDVVPDPV</sequence>
<dbReference type="STRING" id="485913.Krac_0358"/>
<name>D6U7I3_KTERA</name>
<dbReference type="EMBL" id="ADVG01000005">
    <property type="protein sequence ID" value="EFH79844.1"/>
    <property type="molecule type" value="Genomic_DNA"/>
</dbReference>
<keyword evidence="2" id="KW-1185">Reference proteome</keyword>
<dbReference type="AlphaFoldDB" id="D6U7I3"/>
<dbReference type="RefSeq" id="WP_007921990.1">
    <property type="nucleotide sequence ID" value="NZ_ADVG01000005.1"/>
</dbReference>
<evidence type="ECO:0000313" key="1">
    <source>
        <dbReference type="EMBL" id="EFH79844.1"/>
    </source>
</evidence>
<gene>
    <name evidence="1" type="ORF">Krac_0358</name>
</gene>
<protein>
    <submittedName>
        <fullName evidence="1">Uncharacterized protein</fullName>
    </submittedName>
</protein>
<comment type="caution">
    <text evidence="1">The sequence shown here is derived from an EMBL/GenBank/DDBJ whole genome shotgun (WGS) entry which is preliminary data.</text>
</comment>
<dbReference type="Proteomes" id="UP000004508">
    <property type="component" value="Unassembled WGS sequence"/>
</dbReference>
<reference evidence="1 2" key="1">
    <citation type="journal article" date="2011" name="Stand. Genomic Sci.">
        <title>Non-contiguous finished genome sequence and contextual data of the filamentous soil bacterium Ktedonobacter racemifer type strain (SOSP1-21).</title>
        <authorList>
            <person name="Chang Y.J."/>
            <person name="Land M."/>
            <person name="Hauser L."/>
            <person name="Chertkov O."/>
            <person name="Del Rio T.G."/>
            <person name="Nolan M."/>
            <person name="Copeland A."/>
            <person name="Tice H."/>
            <person name="Cheng J.F."/>
            <person name="Lucas S."/>
            <person name="Han C."/>
            <person name="Goodwin L."/>
            <person name="Pitluck S."/>
            <person name="Ivanova N."/>
            <person name="Ovchinikova G."/>
            <person name="Pati A."/>
            <person name="Chen A."/>
            <person name="Palaniappan K."/>
            <person name="Mavromatis K."/>
            <person name="Liolios K."/>
            <person name="Brettin T."/>
            <person name="Fiebig A."/>
            <person name="Rohde M."/>
            <person name="Abt B."/>
            <person name="Goker M."/>
            <person name="Detter J.C."/>
            <person name="Woyke T."/>
            <person name="Bristow J."/>
            <person name="Eisen J.A."/>
            <person name="Markowitz V."/>
            <person name="Hugenholtz P."/>
            <person name="Kyrpides N.C."/>
            <person name="Klenk H.P."/>
            <person name="Lapidus A."/>
        </authorList>
    </citation>
    <scope>NUCLEOTIDE SEQUENCE [LARGE SCALE GENOMIC DNA]</scope>
    <source>
        <strain evidence="2">DSM 44963</strain>
    </source>
</reference>
<dbReference type="InParanoid" id="D6U7I3"/>
<proteinExistence type="predicted"/>
<organism evidence="1 2">
    <name type="scientific">Ktedonobacter racemifer DSM 44963</name>
    <dbReference type="NCBI Taxonomy" id="485913"/>
    <lineage>
        <taxon>Bacteria</taxon>
        <taxon>Bacillati</taxon>
        <taxon>Chloroflexota</taxon>
        <taxon>Ktedonobacteria</taxon>
        <taxon>Ktedonobacterales</taxon>
        <taxon>Ktedonobacteraceae</taxon>
        <taxon>Ktedonobacter</taxon>
    </lineage>
</organism>